<dbReference type="GO" id="GO:0016491">
    <property type="term" value="F:oxidoreductase activity"/>
    <property type="evidence" value="ECO:0007669"/>
    <property type="project" value="InterPro"/>
</dbReference>
<accession>A0A857MJG7</accession>
<keyword evidence="6" id="KW-1278">Translocase</keyword>
<feature type="transmembrane region" description="Helical" evidence="9">
    <location>
        <begin position="91"/>
        <end position="115"/>
    </location>
</feature>
<dbReference type="Gene3D" id="3.40.50.80">
    <property type="entry name" value="Nucleotide-binding domain of ferredoxin-NADP reductase (FNR) module"/>
    <property type="match status" value="1"/>
</dbReference>
<gene>
    <name evidence="11" type="ORF">GII36_00225</name>
</gene>
<dbReference type="AlphaFoldDB" id="A0A857MJG7"/>
<evidence type="ECO:0000256" key="4">
    <source>
        <dbReference type="ARBA" id="ARBA00022643"/>
    </source>
</evidence>
<feature type="transmembrane region" description="Helical" evidence="9">
    <location>
        <begin position="153"/>
        <end position="174"/>
    </location>
</feature>
<protein>
    <submittedName>
        <fullName evidence="11">Oxidoreductase</fullName>
    </submittedName>
</protein>
<dbReference type="EMBL" id="CP045921">
    <property type="protein sequence ID" value="QHN42288.1"/>
    <property type="molecule type" value="Genomic_DNA"/>
</dbReference>
<evidence type="ECO:0000256" key="5">
    <source>
        <dbReference type="ARBA" id="ARBA00022692"/>
    </source>
</evidence>
<dbReference type="GO" id="GO:0016020">
    <property type="term" value="C:membrane"/>
    <property type="evidence" value="ECO:0007669"/>
    <property type="project" value="InterPro"/>
</dbReference>
<evidence type="ECO:0000256" key="3">
    <source>
        <dbReference type="ARBA" id="ARBA00022630"/>
    </source>
</evidence>
<evidence type="ECO:0000313" key="12">
    <source>
        <dbReference type="Proteomes" id="UP001059824"/>
    </source>
</evidence>
<feature type="transmembrane region" description="Helical" evidence="9">
    <location>
        <begin position="212"/>
        <end position="230"/>
    </location>
</feature>
<reference evidence="11" key="1">
    <citation type="journal article" date="2021" name="Nat. Microbiol.">
        <title>Cocultivation of an ultrasmall environmental parasitic bacterium with lytic ability against bacteria associated with wastewater foams.</title>
        <authorList>
            <person name="Batinovic S."/>
            <person name="Rose J.J.A."/>
            <person name="Ratcliffe J."/>
            <person name="Seviour R.J."/>
            <person name="Petrovski S."/>
        </authorList>
    </citation>
    <scope>NUCLEOTIDE SEQUENCE</scope>
    <source>
        <strain evidence="11">JR1</strain>
    </source>
</reference>
<feature type="transmembrane region" description="Helical" evidence="9">
    <location>
        <begin position="181"/>
        <end position="200"/>
    </location>
</feature>
<dbReference type="InterPro" id="IPR050415">
    <property type="entry name" value="MRET"/>
</dbReference>
<sequence>MAWPPIRAASRSTYMLKSIDDFLNKTTMYRLLIYYLGGLLGIAFVVSLFGNLGFSPVALLVSTAILLAACWGINRVFAYVFHVPMNHESSIITALILALLITPKLGQYDLLFLLAASGLAMASKYVLTIRDVHIFNPAAIAVVLTAIGPRQDASWWVGTATMLPFVLVGGFLVVRKIRREAMVIGFLLSTFIATAVFTILSHGDALTALKQAALTSPVFFLAFVMLTEPLTSPGTKDKQTWFGILVGLLVPPQVHIFSFYTSPEIALVIGNVFAYIVNPRVRVFPVLTQKLRIAANSVDFVFNSDKKLSYRPGQYMEWTLPHTGIDSRGNRRYFTLASSPTEATLRLGIKFYEPSSSYKKAMLDMTDKTQIVAAQVAGDFVLPLSKKQKLVFIAGGIGVTPFRSMVKYLIDKNEQRDVKVLYAANNLQDIAYGDVFEQARQQLNIATTYVLAKPDQSQNPAPNTRVGYVDAAAIQATVPDYRSRIFYISGSHQMVVSVQGALLGLGVPRGHIKTDYFPGYDV</sequence>
<name>A0A857MJG7_9BACT</name>
<dbReference type="Gene3D" id="2.40.30.10">
    <property type="entry name" value="Translation factors"/>
    <property type="match status" value="1"/>
</dbReference>
<dbReference type="CDD" id="cd00322">
    <property type="entry name" value="FNR_like"/>
    <property type="match status" value="1"/>
</dbReference>
<keyword evidence="2" id="KW-0597">Phosphoprotein</keyword>
<dbReference type="InterPro" id="IPR004338">
    <property type="entry name" value="NqrB/RnfD"/>
</dbReference>
<feature type="transmembrane region" description="Helical" evidence="9">
    <location>
        <begin position="57"/>
        <end position="79"/>
    </location>
</feature>
<dbReference type="KEGG" id="mama:GII36_00225"/>
<keyword evidence="8 9" id="KW-0472">Membrane</keyword>
<dbReference type="SUPFAM" id="SSF52343">
    <property type="entry name" value="Ferredoxin reductase-like, C-terminal NADP-linked domain"/>
    <property type="match status" value="1"/>
</dbReference>
<evidence type="ECO:0000256" key="7">
    <source>
        <dbReference type="ARBA" id="ARBA00022989"/>
    </source>
</evidence>
<evidence type="ECO:0000259" key="10">
    <source>
        <dbReference type="PROSITE" id="PS51384"/>
    </source>
</evidence>
<keyword evidence="5 9" id="KW-0812">Transmembrane</keyword>
<dbReference type="InterPro" id="IPR017927">
    <property type="entry name" value="FAD-bd_FR_type"/>
</dbReference>
<dbReference type="GO" id="GO:0055085">
    <property type="term" value="P:transmembrane transport"/>
    <property type="evidence" value="ECO:0007669"/>
    <property type="project" value="InterPro"/>
</dbReference>
<proteinExistence type="predicted"/>
<dbReference type="Proteomes" id="UP001059824">
    <property type="component" value="Chromosome"/>
</dbReference>
<evidence type="ECO:0000256" key="2">
    <source>
        <dbReference type="ARBA" id="ARBA00022553"/>
    </source>
</evidence>
<evidence type="ECO:0000313" key="11">
    <source>
        <dbReference type="EMBL" id="QHN42288.1"/>
    </source>
</evidence>
<organism evidence="11 12">
    <name type="scientific">Candidatus Mycosynbacter amalyticus</name>
    <dbReference type="NCBI Taxonomy" id="2665156"/>
    <lineage>
        <taxon>Bacteria</taxon>
        <taxon>Candidatus Saccharimonadota</taxon>
        <taxon>Candidatus Saccharimonadota incertae sedis</taxon>
        <taxon>Candidatus Mycosynbacter</taxon>
    </lineage>
</organism>
<evidence type="ECO:0000256" key="6">
    <source>
        <dbReference type="ARBA" id="ARBA00022967"/>
    </source>
</evidence>
<dbReference type="PANTHER" id="PTHR47354">
    <property type="entry name" value="NADH OXIDOREDUCTASE HCR"/>
    <property type="match status" value="1"/>
</dbReference>
<feature type="domain" description="FAD-binding FR-type" evidence="10">
    <location>
        <begin position="279"/>
        <end position="383"/>
    </location>
</feature>
<keyword evidence="1" id="KW-0813">Transport</keyword>
<keyword evidence="7 9" id="KW-1133">Transmembrane helix</keyword>
<dbReference type="Pfam" id="PF00175">
    <property type="entry name" value="NAD_binding_1"/>
    <property type="match status" value="1"/>
</dbReference>
<dbReference type="PROSITE" id="PS51384">
    <property type="entry name" value="FAD_FR"/>
    <property type="match status" value="1"/>
</dbReference>
<feature type="transmembrane region" description="Helical" evidence="9">
    <location>
        <begin position="242"/>
        <end position="260"/>
    </location>
</feature>
<dbReference type="InterPro" id="IPR001433">
    <property type="entry name" value="OxRdtase_FAD/NAD-bd"/>
</dbReference>
<dbReference type="InterPro" id="IPR017938">
    <property type="entry name" value="Riboflavin_synthase-like_b-brl"/>
</dbReference>
<dbReference type="PANTHER" id="PTHR47354:SF5">
    <property type="entry name" value="PROTEIN RFBI"/>
    <property type="match status" value="1"/>
</dbReference>
<keyword evidence="3" id="KW-0285">Flavoprotein</keyword>
<dbReference type="PRINTS" id="PR00410">
    <property type="entry name" value="PHEHYDRXLASE"/>
</dbReference>
<dbReference type="Pfam" id="PF03116">
    <property type="entry name" value="NQR2_RnfD_RnfE"/>
    <property type="match status" value="1"/>
</dbReference>
<dbReference type="SUPFAM" id="SSF63380">
    <property type="entry name" value="Riboflavin synthase domain-like"/>
    <property type="match status" value="1"/>
</dbReference>
<evidence type="ECO:0000256" key="9">
    <source>
        <dbReference type="SAM" id="Phobius"/>
    </source>
</evidence>
<keyword evidence="12" id="KW-1185">Reference proteome</keyword>
<dbReference type="InterPro" id="IPR039261">
    <property type="entry name" value="FNR_nucleotide-bd"/>
</dbReference>
<keyword evidence="4" id="KW-0288">FMN</keyword>
<evidence type="ECO:0000256" key="1">
    <source>
        <dbReference type="ARBA" id="ARBA00022448"/>
    </source>
</evidence>
<feature type="transmembrane region" description="Helical" evidence="9">
    <location>
        <begin position="32"/>
        <end position="50"/>
    </location>
</feature>
<evidence type="ECO:0000256" key="8">
    <source>
        <dbReference type="ARBA" id="ARBA00023136"/>
    </source>
</evidence>